<name>A0A8C0WF06_CASCN</name>
<dbReference type="Pfam" id="PF00339">
    <property type="entry name" value="Arrestin_N"/>
    <property type="match status" value="1"/>
</dbReference>
<reference evidence="3" key="1">
    <citation type="submission" date="2023-09" db="UniProtKB">
        <authorList>
            <consortium name="Ensembl"/>
        </authorList>
    </citation>
    <scope>IDENTIFICATION</scope>
</reference>
<dbReference type="GO" id="GO:0015031">
    <property type="term" value="P:protein transport"/>
    <property type="evidence" value="ECO:0007669"/>
    <property type="project" value="TreeGrafter"/>
</dbReference>
<dbReference type="InterPro" id="IPR014752">
    <property type="entry name" value="Arrestin-like_C"/>
</dbReference>
<comment type="similarity">
    <text evidence="1">Belongs to the arrestin family.</text>
</comment>
<dbReference type="PANTHER" id="PTHR11188:SF48">
    <property type="entry name" value="ARRESTIN DOMAIN-CONTAINING PROTEIN 2"/>
    <property type="match status" value="1"/>
</dbReference>
<evidence type="ECO:0000313" key="3">
    <source>
        <dbReference type="Ensembl" id="ENSCCNP00000010692.1"/>
    </source>
</evidence>
<dbReference type="PANTHER" id="PTHR11188">
    <property type="entry name" value="ARRESTIN DOMAIN CONTAINING PROTEIN"/>
    <property type="match status" value="1"/>
</dbReference>
<dbReference type="InterPro" id="IPR050357">
    <property type="entry name" value="Arrestin_domain-protein"/>
</dbReference>
<dbReference type="InterPro" id="IPR011021">
    <property type="entry name" value="Arrestin-like_N"/>
</dbReference>
<proteinExistence type="inferred from homology"/>
<dbReference type="GO" id="GO:0005737">
    <property type="term" value="C:cytoplasm"/>
    <property type="evidence" value="ECO:0007669"/>
    <property type="project" value="TreeGrafter"/>
</dbReference>
<dbReference type="AlphaFoldDB" id="A0A8C0WF06"/>
<gene>
    <name evidence="3" type="primary">Arrdc2</name>
</gene>
<protein>
    <recommendedName>
        <fullName evidence="2">Arrestin C-terminal-like domain-containing protein</fullName>
    </recommendedName>
</protein>
<dbReference type="SMART" id="SM01017">
    <property type="entry name" value="Arrestin_C"/>
    <property type="match status" value="1"/>
</dbReference>
<organism evidence="3">
    <name type="scientific">Castor canadensis</name>
    <name type="common">American beaver</name>
    <dbReference type="NCBI Taxonomy" id="51338"/>
    <lineage>
        <taxon>Eukaryota</taxon>
        <taxon>Metazoa</taxon>
        <taxon>Chordata</taxon>
        <taxon>Craniata</taxon>
        <taxon>Vertebrata</taxon>
        <taxon>Euteleostomi</taxon>
        <taxon>Mammalia</taxon>
        <taxon>Eutheria</taxon>
        <taxon>Euarchontoglires</taxon>
        <taxon>Glires</taxon>
        <taxon>Rodentia</taxon>
        <taxon>Castorimorpha</taxon>
        <taxon>Castoridae</taxon>
        <taxon>Castor</taxon>
    </lineage>
</organism>
<dbReference type="InterPro" id="IPR014756">
    <property type="entry name" value="Ig_E-set"/>
</dbReference>
<dbReference type="Gene3D" id="2.60.40.640">
    <property type="match status" value="2"/>
</dbReference>
<dbReference type="GO" id="GO:0005886">
    <property type="term" value="C:plasma membrane"/>
    <property type="evidence" value="ECO:0007669"/>
    <property type="project" value="TreeGrafter"/>
</dbReference>
<dbReference type="Pfam" id="PF02752">
    <property type="entry name" value="Arrestin_C"/>
    <property type="match status" value="1"/>
</dbReference>
<feature type="domain" description="Arrestin C-terminal-like" evidence="2">
    <location>
        <begin position="184"/>
        <end position="311"/>
    </location>
</feature>
<dbReference type="InterPro" id="IPR011022">
    <property type="entry name" value="Arrestin_C-like"/>
</dbReference>
<evidence type="ECO:0000259" key="2">
    <source>
        <dbReference type="SMART" id="SM01017"/>
    </source>
</evidence>
<evidence type="ECO:0000256" key="1">
    <source>
        <dbReference type="ARBA" id="ARBA00005298"/>
    </source>
</evidence>
<sequence>MVFGQVKAFAVRLDGASAGAEPVFSGGQVVAGRVWLELTGAARVGALGLRARGRAHVHWTESRSAGASTAYTHSYSECVELLSHRATLWGARGSPDTLGTSLHLGLCPEIVSLHPSPSALVTSFEGKHGHVRYCVKATLHRPWFPVRRARKAFTVIEPLDINTPALLAPQAGTREKVARPWYCARGLVSLSAKIDRKGFTPGEVIAIVAEVDNGCVRPVLPRAALVQTQTFVARGARKQKHAVVASVAGEPVGAGQRTPWRGPALRIPPLAPSILHCRVLHVAYSLQVSVDIPGASKLRLELPLVVGTVPLHPFSSRSSSVGSQAAFLLDWGPGALPEPPEAPPEYTDVVTEEVTATVPSPFPPQDPGLCLDGSYFLYIQEFRLRPPPLYSEVSAPGWDRVTLSPPPPTPRLVRGILNYPA</sequence>
<dbReference type="SUPFAM" id="SSF81296">
    <property type="entry name" value="E set domains"/>
    <property type="match status" value="2"/>
</dbReference>
<accession>A0A8C0WF06</accession>
<dbReference type="Ensembl" id="ENSCCNT00000014031.1">
    <property type="protein sequence ID" value="ENSCCNP00000010692.1"/>
    <property type="gene ID" value="ENSCCNG00000010061.1"/>
</dbReference>